<keyword evidence="5" id="KW-0464">Manganese</keyword>
<dbReference type="InterPro" id="IPR038222">
    <property type="entry name" value="DHHA2_dom_sf"/>
</dbReference>
<evidence type="ECO:0000256" key="4">
    <source>
        <dbReference type="ARBA" id="ARBA00022801"/>
    </source>
</evidence>
<dbReference type="GO" id="GO:0004427">
    <property type="term" value="F:inorganic diphosphate phosphatase activity"/>
    <property type="evidence" value="ECO:0007669"/>
    <property type="project" value="UniProtKB-EC"/>
</dbReference>
<evidence type="ECO:0000259" key="8">
    <source>
        <dbReference type="SMART" id="SM01131"/>
    </source>
</evidence>
<dbReference type="PANTHER" id="PTHR12112">
    <property type="entry name" value="BNIP - RELATED"/>
    <property type="match status" value="1"/>
</dbReference>
<evidence type="ECO:0000256" key="5">
    <source>
        <dbReference type="ARBA" id="ARBA00023211"/>
    </source>
</evidence>
<dbReference type="FunFam" id="3.90.1640.10:FF:000001">
    <property type="entry name" value="Probable manganese-dependent inorganic pyrophosphatase"/>
    <property type="match status" value="1"/>
</dbReference>
<evidence type="ECO:0000313" key="10">
    <source>
        <dbReference type="Proteomes" id="UP000030993"/>
    </source>
</evidence>
<evidence type="ECO:0000256" key="7">
    <source>
        <dbReference type="ARBA" id="ARBA00047820"/>
    </source>
</evidence>
<dbReference type="Proteomes" id="UP000030993">
    <property type="component" value="Unassembled WGS sequence"/>
</dbReference>
<proteinExistence type="predicted"/>
<dbReference type="GO" id="GO:0005737">
    <property type="term" value="C:cytoplasm"/>
    <property type="evidence" value="ECO:0007669"/>
    <property type="project" value="InterPro"/>
</dbReference>
<dbReference type="Gene3D" id="3.10.310.20">
    <property type="entry name" value="DHHA2 domain"/>
    <property type="match status" value="1"/>
</dbReference>
<protein>
    <recommendedName>
        <fullName evidence="2">inorganic diphosphatase</fullName>
        <ecNumber evidence="2">3.6.1.1</ecNumber>
    </recommendedName>
    <alternativeName>
        <fullName evidence="6">Pyrophosphate phospho-hydrolase</fullName>
    </alternativeName>
</protein>
<dbReference type="EMBL" id="JSCE01000186">
    <property type="protein sequence ID" value="KHM51566.1"/>
    <property type="molecule type" value="Genomic_DNA"/>
</dbReference>
<sequence length="308" mass="33208">MSIYVVGHKNPDTDSICAAISYAALKQAMGEDATAIRCGEINKETQYALDYFDVAAPILATKVEAGQKVIQVDHNEVGQAIDGLADAELIEIVDHHRFGGLNTAGPIYVHTEPVGCTSTIIANMFWDKNINIPKDIAGLLLSAIMSDTVLYKSPTCTDKDHDAAEKLAEIAEVDLHEYAMAMLKAGAGVGDKTPAEIAKTDSKPFSFGSYKALVSQISVMDTAEVLDMKADITAAMKDICDKEGYNLIMLMVTDIIEESTDLVFYGEPKKLIADAFKQDASGDCIHLPGVMSRKKQIVPPLTEAAAKF</sequence>
<dbReference type="AlphaFoldDB" id="A0A0B2JY37"/>
<dbReference type="Pfam" id="PF02833">
    <property type="entry name" value="DHHA2"/>
    <property type="match status" value="1"/>
</dbReference>
<dbReference type="RefSeq" id="WP_027397764.1">
    <property type="nucleotide sequence ID" value="NZ_CAMKSO010000069.1"/>
</dbReference>
<evidence type="ECO:0000256" key="2">
    <source>
        <dbReference type="ARBA" id="ARBA00012146"/>
    </source>
</evidence>
<evidence type="ECO:0000256" key="3">
    <source>
        <dbReference type="ARBA" id="ARBA00022723"/>
    </source>
</evidence>
<dbReference type="PANTHER" id="PTHR12112:SF22">
    <property type="entry name" value="MANGANESE-DEPENDENT INORGANIC PYROPHOSPHATASE-RELATED"/>
    <property type="match status" value="1"/>
</dbReference>
<keyword evidence="3" id="KW-0479">Metal-binding</keyword>
<organism evidence="9 10">
    <name type="scientific">Anaerovibrio lipolyticus</name>
    <dbReference type="NCBI Taxonomy" id="82374"/>
    <lineage>
        <taxon>Bacteria</taxon>
        <taxon>Bacillati</taxon>
        <taxon>Bacillota</taxon>
        <taxon>Negativicutes</taxon>
        <taxon>Selenomonadales</taxon>
        <taxon>Selenomonadaceae</taxon>
        <taxon>Anaerovibrio</taxon>
    </lineage>
</organism>
<keyword evidence="4" id="KW-0378">Hydrolase</keyword>
<dbReference type="EC" id="3.6.1.1" evidence="2"/>
<dbReference type="InterPro" id="IPR004097">
    <property type="entry name" value="DHHA2"/>
</dbReference>
<evidence type="ECO:0000256" key="6">
    <source>
        <dbReference type="ARBA" id="ARBA00032535"/>
    </source>
</evidence>
<feature type="domain" description="DHHA2" evidence="8">
    <location>
        <begin position="179"/>
        <end position="305"/>
    </location>
</feature>
<comment type="cofactor">
    <cofactor evidence="1">
        <name>Mn(2+)</name>
        <dbReference type="ChEBI" id="CHEBI:29035"/>
    </cofactor>
</comment>
<dbReference type="SUPFAM" id="SSF64182">
    <property type="entry name" value="DHH phosphoesterases"/>
    <property type="match status" value="1"/>
</dbReference>
<dbReference type="eggNOG" id="COG1227">
    <property type="taxonomic scope" value="Bacteria"/>
</dbReference>
<comment type="caution">
    <text evidence="9">The sequence shown here is derived from an EMBL/GenBank/DDBJ whole genome shotgun (WGS) entry which is preliminary data.</text>
</comment>
<dbReference type="GO" id="GO:0046872">
    <property type="term" value="F:metal ion binding"/>
    <property type="evidence" value="ECO:0007669"/>
    <property type="project" value="UniProtKB-KW"/>
</dbReference>
<dbReference type="Gene3D" id="3.90.1640.10">
    <property type="entry name" value="inorganic pyrophosphatase (n-terminal core)"/>
    <property type="match status" value="1"/>
</dbReference>
<evidence type="ECO:0000256" key="1">
    <source>
        <dbReference type="ARBA" id="ARBA00001936"/>
    </source>
</evidence>
<dbReference type="NCBIfam" id="NF003877">
    <property type="entry name" value="PRK05427.1"/>
    <property type="match status" value="1"/>
</dbReference>
<gene>
    <name evidence="9" type="ORF">NZ47_09745</name>
</gene>
<dbReference type="SMART" id="SM01131">
    <property type="entry name" value="DHHA2"/>
    <property type="match status" value="1"/>
</dbReference>
<accession>A0A0B2JY37</accession>
<reference evidence="9 10" key="1">
    <citation type="journal article" date="2013" name="PLoS ONE">
        <title>Identification and characterization of three novel lipases belonging to families II and V from Anaerovibrio lipolyticus 5ST.</title>
        <authorList>
            <person name="Prive F."/>
            <person name="Kaderbhai N.N."/>
            <person name="Girdwood S."/>
            <person name="Worgan H.J."/>
            <person name="Pinloche E."/>
            <person name="Scollan N.D."/>
            <person name="Huws S.A."/>
            <person name="Newbold C.J."/>
        </authorList>
    </citation>
    <scope>NUCLEOTIDE SEQUENCE [LARGE SCALE GENOMIC DNA]</scope>
    <source>
        <strain evidence="9 10">5S</strain>
    </source>
</reference>
<dbReference type="Pfam" id="PF01368">
    <property type="entry name" value="DHH"/>
    <property type="match status" value="1"/>
</dbReference>
<dbReference type="STRING" id="82374.NZ47_09745"/>
<comment type="catalytic activity">
    <reaction evidence="7">
        <text>diphosphate + H2O = 2 phosphate + H(+)</text>
        <dbReference type="Rhea" id="RHEA:24576"/>
        <dbReference type="ChEBI" id="CHEBI:15377"/>
        <dbReference type="ChEBI" id="CHEBI:15378"/>
        <dbReference type="ChEBI" id="CHEBI:33019"/>
        <dbReference type="ChEBI" id="CHEBI:43474"/>
        <dbReference type="EC" id="3.6.1.1"/>
    </reaction>
</comment>
<name>A0A0B2JY37_9FIRM</name>
<evidence type="ECO:0000313" key="9">
    <source>
        <dbReference type="EMBL" id="KHM51566.1"/>
    </source>
</evidence>
<keyword evidence="10" id="KW-1185">Reference proteome</keyword>
<dbReference type="InterPro" id="IPR001667">
    <property type="entry name" value="DDH_dom"/>
</dbReference>
<dbReference type="InterPro" id="IPR038763">
    <property type="entry name" value="DHH_sf"/>
</dbReference>